<dbReference type="EMBL" id="NHRY01000241">
    <property type="protein sequence ID" value="PPQ28584.1"/>
    <property type="molecule type" value="Genomic_DNA"/>
</dbReference>
<dbReference type="AlphaFoldDB" id="A0A2S6N1T2"/>
<reference evidence="3 4" key="1">
    <citation type="journal article" date="2018" name="Arch. Microbiol.">
        <title>New insights into the metabolic potential of the phototrophic purple bacterium Rhodopila globiformis DSM 161(T) from its draft genome sequence and evidence for a vanadium-dependent nitrogenase.</title>
        <authorList>
            <person name="Imhoff J.F."/>
            <person name="Rahn T."/>
            <person name="Kunzel S."/>
            <person name="Neulinger S.C."/>
        </authorList>
    </citation>
    <scope>NUCLEOTIDE SEQUENCE [LARGE SCALE GENOMIC DNA]</scope>
    <source>
        <strain evidence="3 4">DSM 161</strain>
    </source>
</reference>
<name>A0A2S6N1T2_RHOGL</name>
<evidence type="ECO:0000256" key="1">
    <source>
        <dbReference type="ARBA" id="ARBA00022737"/>
    </source>
</evidence>
<keyword evidence="4" id="KW-1185">Reference proteome</keyword>
<dbReference type="PANTHER" id="PTHR45586">
    <property type="entry name" value="TPR REPEAT-CONTAINING PROTEIN PA4667"/>
    <property type="match status" value="1"/>
</dbReference>
<evidence type="ECO:0000256" key="2">
    <source>
        <dbReference type="ARBA" id="ARBA00022803"/>
    </source>
</evidence>
<sequence length="284" mass="31962">MHSRFPRLCVQSKATVKLLLDLALFDDAEAILRAGGRRYPGNPQFTLGLAELDQRRGKFEDALRRCRDLRRKFPNNADGYITAAQCLKSLGRLPEADAMLKQAAGRFPYDSEVLIRYAGSAEHRQDWDEAVQRWQVVRGRFDNPSTALGLAGSLRLAGRFADAQEIVTDILLRAPGNHWAHVEMARIAAAKGDHNEESRSWACVRKRAPLHPLGYLEGANAARRAGRDWDAENILADAVKRLESNLDVHLEYVRSAERSGDKIAAQERWALVHDRFPNYQKVVG</sequence>
<dbReference type="Proteomes" id="UP000239724">
    <property type="component" value="Unassembled WGS sequence"/>
</dbReference>
<dbReference type="Pfam" id="PF14559">
    <property type="entry name" value="TPR_19"/>
    <property type="match status" value="1"/>
</dbReference>
<dbReference type="SUPFAM" id="SSF48452">
    <property type="entry name" value="TPR-like"/>
    <property type="match status" value="2"/>
</dbReference>
<gene>
    <name evidence="3" type="ORF">CCS01_24085</name>
</gene>
<dbReference type="Gene3D" id="1.25.40.10">
    <property type="entry name" value="Tetratricopeptide repeat domain"/>
    <property type="match status" value="1"/>
</dbReference>
<evidence type="ECO:0000313" key="3">
    <source>
        <dbReference type="EMBL" id="PPQ28584.1"/>
    </source>
</evidence>
<comment type="caution">
    <text evidence="3">The sequence shown here is derived from an EMBL/GenBank/DDBJ whole genome shotgun (WGS) entry which is preliminary data.</text>
</comment>
<dbReference type="InterPro" id="IPR011990">
    <property type="entry name" value="TPR-like_helical_dom_sf"/>
</dbReference>
<dbReference type="PANTHER" id="PTHR45586:SF1">
    <property type="entry name" value="LIPOPOLYSACCHARIDE ASSEMBLY PROTEIN B"/>
    <property type="match status" value="1"/>
</dbReference>
<accession>A0A2S6N1T2</accession>
<protein>
    <submittedName>
        <fullName evidence="3">Uncharacterized protein</fullName>
    </submittedName>
</protein>
<keyword evidence="2" id="KW-0802">TPR repeat</keyword>
<organism evidence="3 4">
    <name type="scientific">Rhodopila globiformis</name>
    <name type="common">Rhodopseudomonas globiformis</name>
    <dbReference type="NCBI Taxonomy" id="1071"/>
    <lineage>
        <taxon>Bacteria</taxon>
        <taxon>Pseudomonadati</taxon>
        <taxon>Pseudomonadota</taxon>
        <taxon>Alphaproteobacteria</taxon>
        <taxon>Acetobacterales</taxon>
        <taxon>Acetobacteraceae</taxon>
        <taxon>Rhodopila</taxon>
    </lineage>
</organism>
<evidence type="ECO:0000313" key="4">
    <source>
        <dbReference type="Proteomes" id="UP000239724"/>
    </source>
</evidence>
<keyword evidence="1" id="KW-0677">Repeat</keyword>
<proteinExistence type="predicted"/>
<dbReference type="InterPro" id="IPR051012">
    <property type="entry name" value="CellSynth/LPSAsmb/PSIAsmb"/>
</dbReference>